<dbReference type="OrthoDB" id="5393513at2"/>
<evidence type="ECO:0000256" key="1">
    <source>
        <dbReference type="ARBA" id="ARBA00004651"/>
    </source>
</evidence>
<name>A0A1M7AJP9_9RHOB</name>
<comment type="similarity">
    <text evidence="2">Belongs to the UPF0324 family.</text>
</comment>
<keyword evidence="9" id="KW-1185">Reference proteome</keyword>
<reference evidence="8 9" key="1">
    <citation type="submission" date="2016-11" db="EMBL/GenBank/DDBJ databases">
        <authorList>
            <person name="Jaros S."/>
            <person name="Januszkiewicz K."/>
            <person name="Wedrychowicz H."/>
        </authorList>
    </citation>
    <scope>NUCLEOTIDE SEQUENCE [LARGE SCALE GENOMIC DNA]</scope>
    <source>
        <strain evidence="8 9">DSM 29589</strain>
    </source>
</reference>
<keyword evidence="3" id="KW-1003">Cell membrane</keyword>
<evidence type="ECO:0000313" key="8">
    <source>
        <dbReference type="EMBL" id="SHL42716.1"/>
    </source>
</evidence>
<dbReference type="EMBL" id="FRBR01000002">
    <property type="protein sequence ID" value="SHL42716.1"/>
    <property type="molecule type" value="Genomic_DNA"/>
</dbReference>
<proteinExistence type="inferred from homology"/>
<protein>
    <recommendedName>
        <fullName evidence="10">Sulfate exporter family transporter</fullName>
    </recommendedName>
</protein>
<comment type="subcellular location">
    <subcellularLocation>
        <location evidence="1">Cell membrane</location>
        <topology evidence="1">Multi-pass membrane protein</topology>
    </subcellularLocation>
</comment>
<organism evidence="8 9">
    <name type="scientific">Roseovarius pacificus</name>
    <dbReference type="NCBI Taxonomy" id="337701"/>
    <lineage>
        <taxon>Bacteria</taxon>
        <taxon>Pseudomonadati</taxon>
        <taxon>Pseudomonadota</taxon>
        <taxon>Alphaproteobacteria</taxon>
        <taxon>Rhodobacterales</taxon>
        <taxon>Roseobacteraceae</taxon>
        <taxon>Roseovarius</taxon>
    </lineage>
</organism>
<dbReference type="Proteomes" id="UP000183974">
    <property type="component" value="Unassembled WGS sequence"/>
</dbReference>
<keyword evidence="5 7" id="KW-1133">Transmembrane helix</keyword>
<evidence type="ECO:0000256" key="3">
    <source>
        <dbReference type="ARBA" id="ARBA00022475"/>
    </source>
</evidence>
<sequence length="135" mass="14664">FEFQSEGENEKDVLRQGYPYAVDSGKPGAWPFILTLGALATRTRAGQDAEGSVPMPWFVFGFAAVVLVNSVLSIPAEITRQIATWTAFLLTMALAAMGLETDLAKLHLKGLRPLLLGAIGWIFISVFGLALILWL</sequence>
<feature type="non-terminal residue" evidence="8">
    <location>
        <position position="1"/>
    </location>
</feature>
<evidence type="ECO:0000256" key="2">
    <source>
        <dbReference type="ARBA" id="ARBA00007977"/>
    </source>
</evidence>
<dbReference type="PANTHER" id="PTHR30106">
    <property type="entry name" value="INNER MEMBRANE PROTEIN YEIH-RELATED"/>
    <property type="match status" value="1"/>
</dbReference>
<evidence type="ECO:0000313" key="9">
    <source>
        <dbReference type="Proteomes" id="UP000183974"/>
    </source>
</evidence>
<evidence type="ECO:0008006" key="10">
    <source>
        <dbReference type="Google" id="ProtNLM"/>
    </source>
</evidence>
<accession>A0A1M7AJP9</accession>
<dbReference type="RefSeq" id="WP_143163159.1">
    <property type="nucleotide sequence ID" value="NZ_FRBR01000002.1"/>
</dbReference>
<evidence type="ECO:0000256" key="5">
    <source>
        <dbReference type="ARBA" id="ARBA00022989"/>
    </source>
</evidence>
<evidence type="ECO:0000256" key="7">
    <source>
        <dbReference type="SAM" id="Phobius"/>
    </source>
</evidence>
<dbReference type="AlphaFoldDB" id="A0A1M7AJP9"/>
<keyword evidence="4 7" id="KW-0812">Transmembrane</keyword>
<gene>
    <name evidence="8" type="ORF">SAMN05444398_102352</name>
</gene>
<feature type="transmembrane region" description="Helical" evidence="7">
    <location>
        <begin position="111"/>
        <end position="134"/>
    </location>
</feature>
<feature type="transmembrane region" description="Helical" evidence="7">
    <location>
        <begin position="82"/>
        <end position="99"/>
    </location>
</feature>
<dbReference type="GO" id="GO:0005886">
    <property type="term" value="C:plasma membrane"/>
    <property type="evidence" value="ECO:0007669"/>
    <property type="project" value="UniProtKB-SubCell"/>
</dbReference>
<feature type="transmembrane region" description="Helical" evidence="7">
    <location>
        <begin position="57"/>
        <end position="76"/>
    </location>
</feature>
<evidence type="ECO:0000256" key="6">
    <source>
        <dbReference type="ARBA" id="ARBA00023136"/>
    </source>
</evidence>
<dbReference type="PANTHER" id="PTHR30106:SF2">
    <property type="entry name" value="UPF0324 INNER MEMBRANE PROTEIN YEIH"/>
    <property type="match status" value="1"/>
</dbReference>
<dbReference type="InterPro" id="IPR018383">
    <property type="entry name" value="UPF0324_pro"/>
</dbReference>
<dbReference type="Pfam" id="PF03601">
    <property type="entry name" value="Cons_hypoth698"/>
    <property type="match status" value="1"/>
</dbReference>
<keyword evidence="6 7" id="KW-0472">Membrane</keyword>
<evidence type="ECO:0000256" key="4">
    <source>
        <dbReference type="ARBA" id="ARBA00022692"/>
    </source>
</evidence>